<proteinExistence type="predicted"/>
<dbReference type="AlphaFoldDB" id="F8FJK4"/>
<protein>
    <submittedName>
        <fullName evidence="1">Uncharacterized protein</fullName>
    </submittedName>
</protein>
<dbReference type="KEGG" id="pms:KNP414_04322"/>
<evidence type="ECO:0000313" key="1">
    <source>
        <dbReference type="EMBL" id="AEI42854.1"/>
    </source>
</evidence>
<reference evidence="2" key="1">
    <citation type="submission" date="2011-06" db="EMBL/GenBank/DDBJ databases">
        <title>Complete genome sequence of Paenibacillus mucilaginosus KNP414.</title>
        <authorList>
            <person name="Wang J."/>
            <person name="Hu S."/>
            <person name="Hu X."/>
            <person name="Zhang B."/>
            <person name="Dong D."/>
            <person name="Zhang S."/>
            <person name="Zhao K."/>
            <person name="Wu D."/>
        </authorList>
    </citation>
    <scope>NUCLEOTIDE SEQUENCE [LARGE SCALE GENOMIC DNA]</scope>
    <source>
        <strain evidence="2">KNP414</strain>
    </source>
</reference>
<dbReference type="PATRIC" id="fig|1036673.3.peg.3974"/>
<name>F8FJK4_PAEMK</name>
<dbReference type="HOGENOM" id="CLU_3313839_0_0_9"/>
<sequence>MILSFKIASLTGYLIKLFKEQFGVTVWDVSVFRHGYYGL</sequence>
<dbReference type="EMBL" id="CP002869">
    <property type="protein sequence ID" value="AEI42854.1"/>
    <property type="molecule type" value="Genomic_DNA"/>
</dbReference>
<organism evidence="1 2">
    <name type="scientific">Paenibacillus mucilaginosus (strain KNP414)</name>
    <dbReference type="NCBI Taxonomy" id="1036673"/>
    <lineage>
        <taxon>Bacteria</taxon>
        <taxon>Bacillati</taxon>
        <taxon>Bacillota</taxon>
        <taxon>Bacilli</taxon>
        <taxon>Bacillales</taxon>
        <taxon>Paenibacillaceae</taxon>
        <taxon>Paenibacillus</taxon>
    </lineage>
</organism>
<evidence type="ECO:0000313" key="2">
    <source>
        <dbReference type="Proteomes" id="UP000006620"/>
    </source>
</evidence>
<dbReference type="Proteomes" id="UP000006620">
    <property type="component" value="Chromosome"/>
</dbReference>
<accession>F8FJK4</accession>
<reference evidence="1 2" key="2">
    <citation type="journal article" date="2013" name="Genome Announc.">
        <title>Genome Sequence of Growth-Improving Paenibacillus mucilaginosus Strain KNP414.</title>
        <authorList>
            <person name="Lu J.J."/>
            <person name="Wang J.F."/>
            <person name="Hu X.F."/>
        </authorList>
    </citation>
    <scope>NUCLEOTIDE SEQUENCE [LARGE SCALE GENOMIC DNA]</scope>
    <source>
        <strain evidence="1 2">KNP414</strain>
    </source>
</reference>
<gene>
    <name evidence="1" type="ordered locus">KNP414_04322</name>
</gene>